<feature type="chain" id="PRO_5008134095" description="CBM39 domain-containing protein" evidence="1">
    <location>
        <begin position="21"/>
        <end position="278"/>
    </location>
</feature>
<dbReference type="GO" id="GO:0030246">
    <property type="term" value="F:carbohydrate binding"/>
    <property type="evidence" value="ECO:0007669"/>
    <property type="project" value="InterPro"/>
</dbReference>
<feature type="signal peptide" evidence="1">
    <location>
        <begin position="1"/>
        <end position="20"/>
    </location>
</feature>
<name>A0A182R9P4_ANOFN</name>
<organism evidence="3">
    <name type="scientific">Anopheles funestus</name>
    <name type="common">African malaria mosquito</name>
    <dbReference type="NCBI Taxonomy" id="62324"/>
    <lineage>
        <taxon>Eukaryota</taxon>
        <taxon>Metazoa</taxon>
        <taxon>Ecdysozoa</taxon>
        <taxon>Arthropoda</taxon>
        <taxon>Hexapoda</taxon>
        <taxon>Insecta</taxon>
        <taxon>Pterygota</taxon>
        <taxon>Neoptera</taxon>
        <taxon>Endopterygota</taxon>
        <taxon>Diptera</taxon>
        <taxon>Nematocera</taxon>
        <taxon>Culicoidea</taxon>
        <taxon>Culicidae</taxon>
        <taxon>Anophelinae</taxon>
        <taxon>Anopheles</taxon>
    </lineage>
</organism>
<proteinExistence type="predicted"/>
<accession>A0A182R9P4</accession>
<dbReference type="InterPro" id="IPR031756">
    <property type="entry name" value="BGBP_N"/>
</dbReference>
<evidence type="ECO:0000256" key="1">
    <source>
        <dbReference type="SAM" id="SignalP"/>
    </source>
</evidence>
<feature type="domain" description="CBM39" evidence="2">
    <location>
        <begin position="37"/>
        <end position="139"/>
    </location>
</feature>
<evidence type="ECO:0000259" key="2">
    <source>
        <dbReference type="PROSITE" id="PS51969"/>
    </source>
</evidence>
<dbReference type="EnsemblMetazoa" id="AFUN002903-RA">
    <property type="protein sequence ID" value="AFUN002903-PA"/>
    <property type="gene ID" value="AFUN002903"/>
</dbReference>
<dbReference type="VEuPathDB" id="VectorBase:AFUN2_007379"/>
<evidence type="ECO:0000313" key="3">
    <source>
        <dbReference type="EnsemblMetazoa" id="AFUN002903-PA"/>
    </source>
</evidence>
<dbReference type="VEuPathDB" id="VectorBase:AFUN002903"/>
<sequence>MVRCLYLVILLGTLFRLSHAGFMDWLRGDNVDEQRGHKVGRIYVEVLSPKGIRLWTAYNPDTELLGVELYVKYYGGSTEALECALCQNVTEPVDGKFMLESSNLVARFGDVLQYYIITFDGVTTKRHAVRRMFVREELIKPNDRCVCPEREVPGLLRAAPTAEVDLLERMILRALSNGSRGCESISNWLVLRAEPRNEQADLLEYVRTYLDLLLLRAKWRTLETGGSGWTSARPSALVVEAEDHANGIAFRVRSTMVKLKMLDLMSFSGVIEDYDDVL</sequence>
<protein>
    <recommendedName>
        <fullName evidence="2">CBM39 domain-containing protein</fullName>
    </recommendedName>
</protein>
<dbReference type="AlphaFoldDB" id="A0A182R9P4"/>
<keyword evidence="1" id="KW-0732">Signal</keyword>
<dbReference type="Pfam" id="PF15886">
    <property type="entry name" value="CBM39"/>
    <property type="match status" value="1"/>
</dbReference>
<reference evidence="3" key="1">
    <citation type="submission" date="2020-05" db="UniProtKB">
        <authorList>
            <consortium name="EnsemblMetazoa"/>
        </authorList>
    </citation>
    <scope>IDENTIFICATION</scope>
    <source>
        <strain evidence="3">FUMOZ</strain>
    </source>
</reference>
<dbReference type="InterPro" id="IPR043030">
    <property type="entry name" value="BGBP_N_sf"/>
</dbReference>
<dbReference type="PROSITE" id="PS51969">
    <property type="entry name" value="CBM39"/>
    <property type="match status" value="1"/>
</dbReference>
<dbReference type="Gene3D" id="2.60.40.2140">
    <property type="entry name" value="Beta-1,3-glucan-recognition protein, N-terminal domain"/>
    <property type="match status" value="1"/>
</dbReference>